<dbReference type="InterPro" id="IPR019861">
    <property type="entry name" value="PorP/SprF_Bacteroidetes"/>
</dbReference>
<dbReference type="RefSeq" id="WP_169682241.1">
    <property type="nucleotide sequence ID" value="NZ_JABBNU010000007.1"/>
</dbReference>
<sequence length="311" mass="34778">MKQTTLTAIILIVLSITGLKAQQRPVFSQYMFNGMAINPAYSGVHETVHGIASYRDQWINLEGAPKSLAFAVDTKLSKKNIGLGLMITNDRIGIHSDIGVYAAYSYKVRTLGGTLSMGLQAGFNNLNSDYSRLTLDDITDPNLQGVNNSFNPNFGVGAYWNNSSSYVGLSIPYILHNNTFDKNDISTVTESIERRYYFLTGGHVFPVSNNLLFRPSTLLKIQEGAPVDVDINLNFILYGRLNLGASYRTGRSLVGMFQIQATQEWSFGYSYDYVFSDLNQFNRGTHEFIIQYGVNIDNSHKSMPCPSYFLR</sequence>
<reference evidence="1 2" key="1">
    <citation type="submission" date="2020-04" db="EMBL/GenBank/DDBJ databases">
        <title>Flammeovirgaceae bacterium KN852 isolated from deep sea.</title>
        <authorList>
            <person name="Zhang D.-C."/>
        </authorList>
    </citation>
    <scope>NUCLEOTIDE SEQUENCE [LARGE SCALE GENOMIC DNA]</scope>
    <source>
        <strain evidence="1 2">KN852</strain>
    </source>
</reference>
<name>A0A848IYB8_9BACT</name>
<accession>A0A848IYB8</accession>
<keyword evidence="2" id="KW-1185">Reference proteome</keyword>
<dbReference type="NCBIfam" id="TIGR03519">
    <property type="entry name" value="T9SS_PorP_fam"/>
    <property type="match status" value="1"/>
</dbReference>
<comment type="caution">
    <text evidence="1">The sequence shown here is derived from an EMBL/GenBank/DDBJ whole genome shotgun (WGS) entry which is preliminary data.</text>
</comment>
<gene>
    <name evidence="1" type="ORF">HH304_12770</name>
</gene>
<protein>
    <submittedName>
        <fullName evidence="1">Type IX secretion system membrane protein PorP/SprF</fullName>
    </submittedName>
</protein>
<dbReference type="Proteomes" id="UP000559010">
    <property type="component" value="Unassembled WGS sequence"/>
</dbReference>
<dbReference type="EMBL" id="JABBNU010000007">
    <property type="protein sequence ID" value="NMM49277.1"/>
    <property type="molecule type" value="Genomic_DNA"/>
</dbReference>
<evidence type="ECO:0000313" key="1">
    <source>
        <dbReference type="EMBL" id="NMM49277.1"/>
    </source>
</evidence>
<evidence type="ECO:0000313" key="2">
    <source>
        <dbReference type="Proteomes" id="UP000559010"/>
    </source>
</evidence>
<dbReference type="AlphaFoldDB" id="A0A848IYB8"/>
<proteinExistence type="predicted"/>
<dbReference type="Pfam" id="PF11751">
    <property type="entry name" value="PorP_SprF"/>
    <property type="match status" value="1"/>
</dbReference>
<organism evidence="1 2">
    <name type="scientific">Marinigracilibium pacificum</name>
    <dbReference type="NCBI Taxonomy" id="2729599"/>
    <lineage>
        <taxon>Bacteria</taxon>
        <taxon>Pseudomonadati</taxon>
        <taxon>Bacteroidota</taxon>
        <taxon>Cytophagia</taxon>
        <taxon>Cytophagales</taxon>
        <taxon>Flammeovirgaceae</taxon>
        <taxon>Marinigracilibium</taxon>
    </lineage>
</organism>